<comment type="caution">
    <text evidence="1">The sequence shown here is derived from an EMBL/GenBank/DDBJ whole genome shotgun (WGS) entry which is preliminary data.</text>
</comment>
<keyword evidence="2" id="KW-1185">Reference proteome</keyword>
<dbReference type="EMBL" id="QVIG01000001">
    <property type="protein sequence ID" value="RGD58945.1"/>
    <property type="molecule type" value="Genomic_DNA"/>
</dbReference>
<gene>
    <name evidence="1" type="ORF">DR950_15190</name>
</gene>
<evidence type="ECO:0000313" key="1">
    <source>
        <dbReference type="EMBL" id="RGD58945.1"/>
    </source>
</evidence>
<accession>A0A372ZUN3</accession>
<dbReference type="AlphaFoldDB" id="A0A372ZUN3"/>
<protein>
    <submittedName>
        <fullName evidence="1">Uncharacterized protein</fullName>
    </submittedName>
</protein>
<name>A0A372ZUN3_9ACTN</name>
<organism evidence="1 2">
    <name type="scientific">Kitasatospora xanthocidica</name>
    <dbReference type="NCBI Taxonomy" id="83382"/>
    <lineage>
        <taxon>Bacteria</taxon>
        <taxon>Bacillati</taxon>
        <taxon>Actinomycetota</taxon>
        <taxon>Actinomycetes</taxon>
        <taxon>Kitasatosporales</taxon>
        <taxon>Streptomycetaceae</taxon>
        <taxon>Kitasatospora</taxon>
    </lineage>
</organism>
<proteinExistence type="predicted"/>
<evidence type="ECO:0000313" key="2">
    <source>
        <dbReference type="Proteomes" id="UP000263377"/>
    </source>
</evidence>
<dbReference type="Proteomes" id="UP000263377">
    <property type="component" value="Unassembled WGS sequence"/>
</dbReference>
<reference evidence="1 2" key="1">
    <citation type="submission" date="2018-08" db="EMBL/GenBank/DDBJ databases">
        <title>Diversity &amp; Physiological Properties of Lignin-Decomposing Actinobacteria from Soil.</title>
        <authorList>
            <person name="Roh S.G."/>
            <person name="Kim S.B."/>
        </authorList>
    </citation>
    <scope>NUCLEOTIDE SEQUENCE [LARGE SCALE GENOMIC DNA]</scope>
    <source>
        <strain evidence="1 2">MMS17-GH009</strain>
    </source>
</reference>
<dbReference type="RefSeq" id="WP_117487328.1">
    <property type="nucleotide sequence ID" value="NZ_QVIG01000001.1"/>
</dbReference>
<sequence>MTDPLSEAWDFQAQAAAEQDDFGRTSGGSWIPPILRDLVLAARSTSLSRYYPFTSHATLRFSTGPQWWLGSGDVLAIGIALVPEGRYLVYTQTSHDEPFSVELETTGADEAAARAEQLVNALG</sequence>